<gene>
    <name evidence="7" type="ORF">P9850_03490</name>
    <name evidence="6" type="ORF">PNH38_02220</name>
</gene>
<dbReference type="GO" id="GO:0032259">
    <property type="term" value="P:methylation"/>
    <property type="evidence" value="ECO:0007669"/>
    <property type="project" value="UniProtKB-KW"/>
</dbReference>
<evidence type="ECO:0000313" key="6">
    <source>
        <dbReference type="EMBL" id="MDE8562696.1"/>
    </source>
</evidence>
<evidence type="ECO:0000256" key="1">
    <source>
        <dbReference type="ARBA" id="ARBA00022603"/>
    </source>
</evidence>
<feature type="binding site" evidence="4">
    <location>
        <position position="97"/>
    </location>
    <ligand>
        <name>S-adenosyl-L-methionine</name>
        <dbReference type="ChEBI" id="CHEBI:59789"/>
    </ligand>
</feature>
<organism evidence="7 9">
    <name type="scientific">Anoxybacteroides rupiense</name>
    <dbReference type="NCBI Taxonomy" id="311460"/>
    <lineage>
        <taxon>Bacteria</taxon>
        <taxon>Bacillati</taxon>
        <taxon>Bacillota</taxon>
        <taxon>Bacilli</taxon>
        <taxon>Bacillales</taxon>
        <taxon>Anoxybacillaceae</taxon>
        <taxon>Anoxybacteroides</taxon>
    </lineage>
</organism>
<dbReference type="InterPro" id="IPR041698">
    <property type="entry name" value="Methyltransf_25"/>
</dbReference>
<keyword evidence="8" id="KW-1185">Reference proteome</keyword>
<feature type="domain" description="Methyltransferase" evidence="5">
    <location>
        <begin position="49"/>
        <end position="140"/>
    </location>
</feature>
<reference evidence="6 8" key="1">
    <citation type="submission" date="2023-01" db="EMBL/GenBank/DDBJ databases">
        <title>Genome-based reclassification of Anoxybacillus geothermalis as a later heterotypic synonym of Anoxybacillus rupiensis.</title>
        <authorList>
            <person name="Inan Bektas K."/>
            <person name="Canakci S."/>
            <person name="Belduz A.A."/>
            <person name="Guler H.H."/>
        </authorList>
    </citation>
    <scope>NUCLEOTIDE SEQUENCE [LARGE SCALE GENOMIC DNA]</scope>
    <source>
        <strain evidence="6 8">DSM 17127</strain>
    </source>
</reference>
<evidence type="ECO:0000259" key="5">
    <source>
        <dbReference type="Pfam" id="PF13649"/>
    </source>
</evidence>
<evidence type="ECO:0000313" key="7">
    <source>
        <dbReference type="EMBL" id="MED5050936.1"/>
    </source>
</evidence>
<dbReference type="HAMAP" id="MF_02100">
    <property type="entry name" value="Methyltr_YrrT"/>
    <property type="match status" value="1"/>
</dbReference>
<dbReference type="Proteomes" id="UP001339962">
    <property type="component" value="Unassembled WGS sequence"/>
</dbReference>
<dbReference type="InterPro" id="IPR023553">
    <property type="entry name" value="Uncharacterised_MeTfrase_YrrT"/>
</dbReference>
<evidence type="ECO:0000256" key="2">
    <source>
        <dbReference type="ARBA" id="ARBA00022679"/>
    </source>
</evidence>
<protein>
    <recommendedName>
        <fullName evidence="4">Uncharacterized methyltransferase P9850_03490</fullName>
        <ecNumber evidence="4">2.1.1.-</ecNumber>
    </recommendedName>
</protein>
<dbReference type="Pfam" id="PF13649">
    <property type="entry name" value="Methyltransf_25"/>
    <property type="match status" value="1"/>
</dbReference>
<feature type="binding site" evidence="4">
    <location>
        <position position="53"/>
    </location>
    <ligand>
        <name>S-adenosyl-L-methionine</name>
        <dbReference type="ChEBI" id="CHEBI:59789"/>
    </ligand>
</feature>
<feature type="binding site" evidence="4">
    <location>
        <position position="74"/>
    </location>
    <ligand>
        <name>S-adenosyl-L-methionine</name>
        <dbReference type="ChEBI" id="CHEBI:59789"/>
    </ligand>
</feature>
<comment type="function">
    <text evidence="4">Could be a S-adenosyl-L-methionine-dependent methyltransferase.</text>
</comment>
<dbReference type="CDD" id="cd02440">
    <property type="entry name" value="AdoMet_MTases"/>
    <property type="match status" value="1"/>
</dbReference>
<proteinExistence type="inferred from homology"/>
<evidence type="ECO:0000256" key="3">
    <source>
        <dbReference type="ARBA" id="ARBA00022691"/>
    </source>
</evidence>
<sequence>MGREFLDLFETWAQSYDESVHGHDEQYRDVFAEYDAILNTVVEKSGNVVLEFGVGTGNLTQKLLRSGKTVYGIEPSEPMRQKAFEKLGDTVTIQDGDFLSFPLPNEPIDTIVSTYAFHHLTDEEKEQAISQYGKMLNKGGKIVFADTAFVDREAFEQMVIEAKEKGFHDLAEDLKREYYPTLPVLESMFTKHGFSVSFVPMNRFVWLMEATKQ</sequence>
<dbReference type="EC" id="2.1.1.-" evidence="4"/>
<dbReference type="PANTHER" id="PTHR43861:SF1">
    <property type="entry name" value="TRANS-ACONITATE 2-METHYLTRANSFERASE"/>
    <property type="match status" value="1"/>
</dbReference>
<reference evidence="7 9" key="2">
    <citation type="submission" date="2023-03" db="EMBL/GenBank/DDBJ databases">
        <title>Bacillus Genome Sequencing.</title>
        <authorList>
            <person name="Dunlap C."/>
        </authorList>
    </citation>
    <scope>NUCLEOTIDE SEQUENCE [LARGE SCALE GENOMIC DNA]</scope>
    <source>
        <strain evidence="7 9">NRS-38</strain>
    </source>
</reference>
<accession>A0ABD5ISK9</accession>
<dbReference type="AlphaFoldDB" id="A0ABD5ISK9"/>
<dbReference type="RefSeq" id="WP_212386684.1">
    <property type="nucleotide sequence ID" value="NZ_JAGUQN010000001.1"/>
</dbReference>
<evidence type="ECO:0000256" key="4">
    <source>
        <dbReference type="HAMAP-Rule" id="MF_02100"/>
    </source>
</evidence>
<evidence type="ECO:0000313" key="9">
    <source>
        <dbReference type="Proteomes" id="UP001339962"/>
    </source>
</evidence>
<dbReference type="EMBL" id="JAQOTG010000001">
    <property type="protein sequence ID" value="MDE8562696.1"/>
    <property type="molecule type" value="Genomic_DNA"/>
</dbReference>
<comment type="similarity">
    <text evidence="4">Belongs to the methyltransferase superfamily. YrrT family.</text>
</comment>
<dbReference type="Proteomes" id="UP001213979">
    <property type="component" value="Unassembled WGS sequence"/>
</dbReference>
<keyword evidence="3 4" id="KW-0949">S-adenosyl-L-methionine</keyword>
<dbReference type="PANTHER" id="PTHR43861">
    <property type="entry name" value="TRANS-ACONITATE 2-METHYLTRANSFERASE-RELATED"/>
    <property type="match status" value="1"/>
</dbReference>
<comment type="caution">
    <text evidence="7">The sequence shown here is derived from an EMBL/GenBank/DDBJ whole genome shotgun (WGS) entry which is preliminary data.</text>
</comment>
<name>A0ABD5ISK9_9BACL</name>
<dbReference type="SUPFAM" id="SSF53335">
    <property type="entry name" value="S-adenosyl-L-methionine-dependent methyltransferases"/>
    <property type="match status" value="1"/>
</dbReference>
<keyword evidence="1 4" id="KW-0489">Methyltransferase</keyword>
<evidence type="ECO:0000313" key="8">
    <source>
        <dbReference type="Proteomes" id="UP001213979"/>
    </source>
</evidence>
<dbReference type="GO" id="GO:0008757">
    <property type="term" value="F:S-adenosylmethionine-dependent methyltransferase activity"/>
    <property type="evidence" value="ECO:0007669"/>
    <property type="project" value="UniProtKB-UniRule"/>
</dbReference>
<dbReference type="Gene3D" id="3.40.50.150">
    <property type="entry name" value="Vaccinia Virus protein VP39"/>
    <property type="match status" value="1"/>
</dbReference>
<keyword evidence="2 4" id="KW-0808">Transferase</keyword>
<dbReference type="InterPro" id="IPR029063">
    <property type="entry name" value="SAM-dependent_MTases_sf"/>
</dbReference>
<dbReference type="EMBL" id="JARTLI010000004">
    <property type="protein sequence ID" value="MED5050936.1"/>
    <property type="molecule type" value="Genomic_DNA"/>
</dbReference>